<evidence type="ECO:0000313" key="4">
    <source>
        <dbReference type="Proteomes" id="UP000447434"/>
    </source>
</evidence>
<dbReference type="PANTHER" id="PTHR43205">
    <property type="entry name" value="PROSTAGLANDIN REDUCTASE"/>
    <property type="match status" value="1"/>
</dbReference>
<dbReference type="AlphaFoldDB" id="A0A6A4QJU2"/>
<name>A0A6A4QJU2_LUPAL</name>
<dbReference type="OrthoDB" id="809632at2759"/>
<dbReference type="Gene3D" id="3.40.50.720">
    <property type="entry name" value="NAD(P)-binding Rossmann-like Domain"/>
    <property type="match status" value="1"/>
</dbReference>
<dbReference type="InterPro" id="IPR011032">
    <property type="entry name" value="GroES-like_sf"/>
</dbReference>
<evidence type="ECO:0000259" key="2">
    <source>
        <dbReference type="Pfam" id="PF16884"/>
    </source>
</evidence>
<evidence type="ECO:0000313" key="3">
    <source>
        <dbReference type="EMBL" id="KAE9613687.1"/>
    </source>
</evidence>
<keyword evidence="4" id="KW-1185">Reference proteome</keyword>
<dbReference type="EMBL" id="WOCE01000005">
    <property type="protein sequence ID" value="KAE9613687.1"/>
    <property type="molecule type" value="Genomic_DNA"/>
</dbReference>
<dbReference type="PANTHER" id="PTHR43205:SF47">
    <property type="entry name" value="NADP-DEPENDENT ALKENAL DOUBLE BOND REDUCTASE"/>
    <property type="match status" value="1"/>
</dbReference>
<keyword evidence="1" id="KW-0560">Oxidoreductase</keyword>
<evidence type="ECO:0000256" key="1">
    <source>
        <dbReference type="ARBA" id="ARBA00023002"/>
    </source>
</evidence>
<dbReference type="InterPro" id="IPR045010">
    <property type="entry name" value="MDR_fam"/>
</dbReference>
<gene>
    <name evidence="3" type="ORF">Lalb_Chr05g0220061</name>
</gene>
<proteinExistence type="predicted"/>
<protein>
    <submittedName>
        <fullName evidence="3">Putative oxidoreductase</fullName>
    </submittedName>
</protein>
<dbReference type="Pfam" id="PF16884">
    <property type="entry name" value="ADH_N_2"/>
    <property type="match status" value="1"/>
</dbReference>
<comment type="caution">
    <text evidence="3">The sequence shown here is derived from an EMBL/GenBank/DDBJ whole genome shotgun (WGS) entry which is preliminary data.</text>
</comment>
<reference evidence="4" key="1">
    <citation type="journal article" date="2020" name="Nat. Commun.">
        <title>Genome sequence of the cluster root forming white lupin.</title>
        <authorList>
            <person name="Hufnagel B."/>
            <person name="Marques A."/>
            <person name="Soriano A."/>
            <person name="Marques L."/>
            <person name="Divol F."/>
            <person name="Doumas P."/>
            <person name="Sallet E."/>
            <person name="Mancinotti D."/>
            <person name="Carrere S."/>
            <person name="Marande W."/>
            <person name="Arribat S."/>
            <person name="Keller J."/>
            <person name="Huneau C."/>
            <person name="Blein T."/>
            <person name="Aime D."/>
            <person name="Laguerre M."/>
            <person name="Taylor J."/>
            <person name="Schubert V."/>
            <person name="Nelson M."/>
            <person name="Geu-Flores F."/>
            <person name="Crespi M."/>
            <person name="Gallardo-Guerrero K."/>
            <person name="Delaux P.-M."/>
            <person name="Salse J."/>
            <person name="Berges H."/>
            <person name="Guyot R."/>
            <person name="Gouzy J."/>
            <person name="Peret B."/>
        </authorList>
    </citation>
    <scope>NUCLEOTIDE SEQUENCE [LARGE SCALE GENOMIC DNA]</scope>
    <source>
        <strain evidence="4">cv. Amiga</strain>
    </source>
</reference>
<dbReference type="Proteomes" id="UP000447434">
    <property type="component" value="Chromosome 5"/>
</dbReference>
<feature type="domain" description="Oxidoreductase N-terminal" evidence="2">
    <location>
        <begin position="15"/>
        <end position="102"/>
    </location>
</feature>
<organism evidence="3 4">
    <name type="scientific">Lupinus albus</name>
    <name type="common">White lupine</name>
    <name type="synonym">Lupinus termis</name>
    <dbReference type="NCBI Taxonomy" id="3870"/>
    <lineage>
        <taxon>Eukaryota</taxon>
        <taxon>Viridiplantae</taxon>
        <taxon>Streptophyta</taxon>
        <taxon>Embryophyta</taxon>
        <taxon>Tracheophyta</taxon>
        <taxon>Spermatophyta</taxon>
        <taxon>Magnoliopsida</taxon>
        <taxon>eudicotyledons</taxon>
        <taxon>Gunneridae</taxon>
        <taxon>Pentapetalae</taxon>
        <taxon>rosids</taxon>
        <taxon>fabids</taxon>
        <taxon>Fabales</taxon>
        <taxon>Fabaceae</taxon>
        <taxon>Papilionoideae</taxon>
        <taxon>50 kb inversion clade</taxon>
        <taxon>genistoids sensu lato</taxon>
        <taxon>core genistoids</taxon>
        <taxon>Genisteae</taxon>
        <taxon>Lupinus</taxon>
    </lineage>
</organism>
<dbReference type="Gene3D" id="3.90.180.10">
    <property type="entry name" value="Medium-chain alcohol dehydrogenases, catalytic domain"/>
    <property type="match status" value="1"/>
</dbReference>
<dbReference type="SUPFAM" id="SSF50129">
    <property type="entry name" value="GroES-like"/>
    <property type="match status" value="1"/>
</dbReference>
<dbReference type="GO" id="GO:0032440">
    <property type="term" value="F:2-alkenal reductase [NAD(P)H] activity"/>
    <property type="evidence" value="ECO:0007669"/>
    <property type="project" value="TreeGrafter"/>
</dbReference>
<dbReference type="InterPro" id="IPR041694">
    <property type="entry name" value="ADH_N_2"/>
</dbReference>
<accession>A0A6A4QJU2</accession>
<sequence length="183" mass="20142">MYIKPSTLKLQVPQGSNAILVKNLYLSCDPTMQFQMRKAQKNHSGYYYYTPGSKVESFYEVGQIKPINGFGVGKVLDSGNPNFRAGDLVWGTIGWEEYSLIERPHWLYKIHHTDVPLSYYTGILGMPGITAYASIYEVGSPKKGECVFISAASGAVGQLVGQFAKLLGCYVVGSADTQEKVLP</sequence>